<feature type="region of interest" description="Disordered" evidence="1">
    <location>
        <begin position="275"/>
        <end position="330"/>
    </location>
</feature>
<accession>A0A7M1SS91</accession>
<keyword evidence="2" id="KW-1133">Transmembrane helix</keyword>
<feature type="region of interest" description="Disordered" evidence="1">
    <location>
        <begin position="1"/>
        <end position="20"/>
    </location>
</feature>
<evidence type="ECO:0000313" key="4">
    <source>
        <dbReference type="Proteomes" id="UP000593758"/>
    </source>
</evidence>
<feature type="compositionally biased region" description="Polar residues" evidence="1">
    <location>
        <begin position="1"/>
        <end position="13"/>
    </location>
</feature>
<dbReference type="GO" id="GO:0004180">
    <property type="term" value="F:carboxypeptidase activity"/>
    <property type="evidence" value="ECO:0007669"/>
    <property type="project" value="UniProtKB-KW"/>
</dbReference>
<organism evidence="3 4">
    <name type="scientific">Ruania alkalisoli</name>
    <dbReference type="NCBI Taxonomy" id="2779775"/>
    <lineage>
        <taxon>Bacteria</taxon>
        <taxon>Bacillati</taxon>
        <taxon>Actinomycetota</taxon>
        <taxon>Actinomycetes</taxon>
        <taxon>Micrococcales</taxon>
        <taxon>Ruaniaceae</taxon>
        <taxon>Ruania</taxon>
    </lineage>
</organism>
<feature type="region of interest" description="Disordered" evidence="1">
    <location>
        <begin position="1881"/>
        <end position="1924"/>
    </location>
</feature>
<dbReference type="SUPFAM" id="SSF49452">
    <property type="entry name" value="Starch-binding domain-like"/>
    <property type="match status" value="2"/>
</dbReference>
<evidence type="ECO:0000256" key="1">
    <source>
        <dbReference type="SAM" id="MobiDB-lite"/>
    </source>
</evidence>
<evidence type="ECO:0000313" key="3">
    <source>
        <dbReference type="EMBL" id="QOR70355.1"/>
    </source>
</evidence>
<evidence type="ECO:0000256" key="2">
    <source>
        <dbReference type="SAM" id="Phobius"/>
    </source>
</evidence>
<gene>
    <name evidence="3" type="ORF">IM660_17430</name>
</gene>
<feature type="transmembrane region" description="Helical" evidence="2">
    <location>
        <begin position="243"/>
        <end position="263"/>
    </location>
</feature>
<feature type="compositionally biased region" description="Acidic residues" evidence="1">
    <location>
        <begin position="314"/>
        <end position="324"/>
    </location>
</feature>
<feature type="region of interest" description="Disordered" evidence="1">
    <location>
        <begin position="1823"/>
        <end position="1843"/>
    </location>
</feature>
<dbReference type="Pfam" id="PF13620">
    <property type="entry name" value="CarboxypepD_reg"/>
    <property type="match status" value="1"/>
</dbReference>
<dbReference type="Gene3D" id="2.60.40.1120">
    <property type="entry name" value="Carboxypeptidase-like, regulatory domain"/>
    <property type="match status" value="4"/>
</dbReference>
<dbReference type="InterPro" id="IPR013784">
    <property type="entry name" value="Carb-bd-like_fold"/>
</dbReference>
<dbReference type="Proteomes" id="UP000593758">
    <property type="component" value="Chromosome"/>
</dbReference>
<keyword evidence="2" id="KW-0472">Membrane</keyword>
<proteinExistence type="predicted"/>
<keyword evidence="3" id="KW-0645">Protease</keyword>
<dbReference type="RefSeq" id="WP_193497039.1">
    <property type="nucleotide sequence ID" value="NZ_CP063169.1"/>
</dbReference>
<protein>
    <submittedName>
        <fullName evidence="3">Carboxypeptidase regulatory-like domain-containing protein</fullName>
    </submittedName>
</protein>
<sequence>MSQARRSGPQAPTVSIVPGAHAPASGVATVQVHARNIAPGSRHLRVGIIGLDDAWLPATVQVGAAADETVTVDLPITPTEGAVAGTYPFLVTVEARDTTATHSTGSTDGTDGTGERTLAEGTLRVDGASDLVLAVEPADSRGRRRKRVEVVVGNTGATPVEVGLSSTSDQALTVNLDSTRVHLGPAETIRMPARVGPRRIRLAGSRTRHSYEVTATGQAAPRHAQASFTSGALLSAGAMRVTAVLAVAAVWLAGLLVALPYVADRFTADEAPTVAATAGGEDPGVGSSGGGASEGDSSGGSSGGEGTDPADGGPNDDGEGDGGDEGLRVSGVITGAAPSDAAIEIVPTASLWPSAATTDAGPQPGAAPGKMVVPAAPAAPITPSGTAQRLTTFADGNGAWALAGLTAASRYLVTITKPGYSTQRVVMSGAELAATPLETDLQAGDGSMSGTVRGPGGPVGGAEITLTDGTTTITTRSATTGTVGSWQVEGLVTPSTYLVEASSPDLGTEAELIALPASGARTADLTLDAGVASVSGRVTGLNSLGQSSGLGGITVTATDGTTTRTATTLTGEGAGAFLLPRLPVGATYTVTISGEGYTTVTREVRLTADGVGGWTIPMTSSGGIVQGVVTDETGAGITAAGLTLTHGSDTAAVYKTMSASDGSGTFRFAGVDAGTYVLSAESFGHETGYAEVIVRPGGSVEVDLTLPTLVGDGLVATSSITGRVTDFTTGDRITCPVLADGEACQITAEVRVTDIDGRSHLLSTTVAPDAEYTLPPDSDTVTGLLPGRYVVTITAPGYEPGEVEVTVPMATEVQAETVALIPSPSLTGSVQARTGLLPDGVCVVARSVDESGTIENPCDPAEAECATTASRCTLVTDGTYRMDRLAAGRYEVSVTGLSDDYLVPDPELVTLIAGEVQRHDILLERLGIVSVTASRSDGSSRDRAEGAWIRAVRDGESGAEVVAEEQVPEEGFVQLTGLAPGNYTIAASEDQGGEVVASAEVTIGLNQEVQIQLVLASNESMVNASVRYQLEPATELPVADASIMITGVASYWNGVAIPGTWYVETDNDGNAVICADPDAGCEHTVPVLEDPWTIHIHAAGFDPVTLSNAPLSSLDRVILTPQAQEFTGSVTLAPDADGVVEGTRFEVLQAPPGVGDLSLQAGPEGSITFSDTDAPESGQIRPGSYTIRATLDGYASSTEEFDVPLTITGPPPEPTWELLEDARVRVVAADEDTGAQVPGAVMTLRDPDGDLELERTAGPSQRVVDFGTLPAGDYEVDVRIAGYEHLFAREITVEPGRTDPITVDVDRLGTITGEIVTVLEDGWTQDLPGADVTITPGDADDPEFTTSSAEDGGFAVTGTVELEGLVDGEWNVSAEAEHHADADAQVVLDDGVQQQGGEPITTVTLGLEPDPASLFVAVTNGTNPVEESLDVVLMLSTPNGFRSVTPCQEGTTGCDTADGTFHFDDLLPTSYTLFVSGSGYLPVSTPVTLEAGQPQQLQVPITAPTGSIQGQVLRTLPDGSTRPVDGAQEGLSVMLRSDGVDDRRVSVSADGTYLADDINAGVHQVVVQEGSGTDATDVTPVRTVSVLAGQSLALDLTIPLITRPVQLTLNSTNETDLTGALVTLTGTVEGEGEELTFGPQPVTRSGDHTYAVTFQQVPVGTWTATVAGPAGHYGTHTSGDIEVAGGDGGDGAVTATMDIAETELRLQVAPVTGPLTPPSRVTVTASPDGTDGETVTTTLITGAGDTVIYLPAVGWNLEAAIEEDSDWEATIDPVAIDGGVASELARVSLVAPEIATTTTLDLSSTEAVIGAEVTATVTVSAEDDTTMHPPSGTATLSWQGPGEGSWTELDTVHLTAGTGQITIDTSTWTAGEYQLQATATLPEGWAPEPPGTAVLTLTEPEDDSAGEGDPEGGGDPGSGDSSGG</sequence>
<dbReference type="KEGG" id="halt:IM660_17430"/>
<feature type="compositionally biased region" description="Acidic residues" evidence="1">
    <location>
        <begin position="1899"/>
        <end position="1912"/>
    </location>
</feature>
<feature type="compositionally biased region" description="Gly residues" evidence="1">
    <location>
        <begin position="281"/>
        <end position="306"/>
    </location>
</feature>
<keyword evidence="2" id="KW-0812">Transmembrane</keyword>
<keyword evidence="4" id="KW-1185">Reference proteome</keyword>
<name>A0A7M1SS91_9MICO</name>
<reference evidence="3 4" key="1">
    <citation type="submission" date="2020-10" db="EMBL/GenBank/DDBJ databases">
        <title>Haloactinobacterium sp. RN3S43, a bacterium isolated from saline soil.</title>
        <authorList>
            <person name="Sun J.-Q."/>
        </authorList>
    </citation>
    <scope>NUCLEOTIDE SEQUENCE [LARGE SCALE GENOMIC DNA]</scope>
    <source>
        <strain evidence="3 4">RN3S43</strain>
    </source>
</reference>
<feature type="compositionally biased region" description="Gly residues" evidence="1">
    <location>
        <begin position="1913"/>
        <end position="1924"/>
    </location>
</feature>
<keyword evidence="3" id="KW-0121">Carboxypeptidase</keyword>
<dbReference type="SUPFAM" id="SSF49478">
    <property type="entry name" value="Cna protein B-type domain"/>
    <property type="match status" value="1"/>
</dbReference>
<dbReference type="EMBL" id="CP063169">
    <property type="protein sequence ID" value="QOR70355.1"/>
    <property type="molecule type" value="Genomic_DNA"/>
</dbReference>
<keyword evidence="3" id="KW-0378">Hydrolase</keyword>
<dbReference type="GO" id="GO:0030246">
    <property type="term" value="F:carbohydrate binding"/>
    <property type="evidence" value="ECO:0007669"/>
    <property type="project" value="InterPro"/>
</dbReference>